<evidence type="ECO:0000256" key="1">
    <source>
        <dbReference type="SAM" id="MobiDB-lite"/>
    </source>
</evidence>
<organism evidence="2 3">
    <name type="scientific">Kitasatospora arboriphila</name>
    <dbReference type="NCBI Taxonomy" id="258052"/>
    <lineage>
        <taxon>Bacteria</taxon>
        <taxon>Bacillati</taxon>
        <taxon>Actinomycetota</taxon>
        <taxon>Actinomycetes</taxon>
        <taxon>Kitasatosporales</taxon>
        <taxon>Streptomycetaceae</taxon>
        <taxon>Kitasatospora</taxon>
    </lineage>
</organism>
<keyword evidence="3" id="KW-1185">Reference proteome</keyword>
<gene>
    <name evidence="2" type="ORF">GCM10009663_16740</name>
</gene>
<dbReference type="EMBL" id="BAAALD010000010">
    <property type="protein sequence ID" value="GAA1076021.1"/>
    <property type="molecule type" value="Genomic_DNA"/>
</dbReference>
<proteinExistence type="predicted"/>
<reference evidence="3" key="1">
    <citation type="journal article" date="2019" name="Int. J. Syst. Evol. Microbiol.">
        <title>The Global Catalogue of Microorganisms (GCM) 10K type strain sequencing project: providing services to taxonomists for standard genome sequencing and annotation.</title>
        <authorList>
            <consortium name="The Broad Institute Genomics Platform"/>
            <consortium name="The Broad Institute Genome Sequencing Center for Infectious Disease"/>
            <person name="Wu L."/>
            <person name="Ma J."/>
        </authorList>
    </citation>
    <scope>NUCLEOTIDE SEQUENCE [LARGE SCALE GENOMIC DNA]</scope>
    <source>
        <strain evidence="3">JCM 13002</strain>
    </source>
</reference>
<accession>A0ABP4DXF7</accession>
<dbReference type="Proteomes" id="UP001499987">
    <property type="component" value="Unassembled WGS sequence"/>
</dbReference>
<feature type="region of interest" description="Disordered" evidence="1">
    <location>
        <begin position="1"/>
        <end position="38"/>
    </location>
</feature>
<evidence type="ECO:0000313" key="2">
    <source>
        <dbReference type="EMBL" id="GAA1076021.1"/>
    </source>
</evidence>
<comment type="caution">
    <text evidence="2">The sequence shown here is derived from an EMBL/GenBank/DDBJ whole genome shotgun (WGS) entry which is preliminary data.</text>
</comment>
<name>A0ABP4DXF7_9ACTN</name>
<sequence>MTFAPKHRNDPTAQGTATAPESHRLTGRQLAREPHGLISHWYPHEQLAQQMDVYA</sequence>
<evidence type="ECO:0000313" key="3">
    <source>
        <dbReference type="Proteomes" id="UP001499987"/>
    </source>
</evidence>
<dbReference type="RefSeq" id="WP_344622853.1">
    <property type="nucleotide sequence ID" value="NZ_BAAALD010000010.1"/>
</dbReference>
<protein>
    <submittedName>
        <fullName evidence="2">Uncharacterized protein</fullName>
    </submittedName>
</protein>